<evidence type="ECO:0000256" key="9">
    <source>
        <dbReference type="ARBA" id="ARBA00022692"/>
    </source>
</evidence>
<dbReference type="Gene3D" id="3.30.50.10">
    <property type="entry name" value="Erythroid Transcription Factor GATA-1, subunit A"/>
    <property type="match status" value="1"/>
</dbReference>
<dbReference type="EMBL" id="OZ035833">
    <property type="protein sequence ID" value="CAL1573805.1"/>
    <property type="molecule type" value="Genomic_DNA"/>
</dbReference>
<dbReference type="GO" id="GO:0005496">
    <property type="term" value="F:steroid binding"/>
    <property type="evidence" value="ECO:0007669"/>
    <property type="project" value="InterPro"/>
</dbReference>
<keyword evidence="20 36" id="KW-0472">Membrane</keyword>
<evidence type="ECO:0000256" key="20">
    <source>
        <dbReference type="ARBA" id="ARBA00023136"/>
    </source>
</evidence>
<evidence type="ECO:0000256" key="8">
    <source>
        <dbReference type="ARBA" id="ARBA00022538"/>
    </source>
</evidence>
<feature type="transmembrane region" description="Helical" evidence="36">
    <location>
        <begin position="200"/>
        <end position="220"/>
    </location>
</feature>
<proteinExistence type="inferred from homology"/>
<evidence type="ECO:0000256" key="27">
    <source>
        <dbReference type="ARBA" id="ARBA00023303"/>
    </source>
</evidence>
<protein>
    <recommendedName>
        <fullName evidence="32">Potassium channel subfamily K member 4</fullName>
    </recommendedName>
    <alternativeName>
        <fullName evidence="33">TWIK-related arachidonic acid-stimulated potassium channel protein</fullName>
    </alternativeName>
</protein>
<evidence type="ECO:0000256" key="13">
    <source>
        <dbReference type="ARBA" id="ARBA00022833"/>
    </source>
</evidence>
<keyword evidence="26" id="KW-0966">Cell projection</keyword>
<evidence type="ECO:0000256" key="23">
    <source>
        <dbReference type="ARBA" id="ARBA00023170"/>
    </source>
</evidence>
<dbReference type="SUPFAM" id="SSF57716">
    <property type="entry name" value="Glucocorticoid receptor-like (DNA-binding domain)"/>
    <property type="match status" value="1"/>
</dbReference>
<dbReference type="GO" id="GO:0005886">
    <property type="term" value="C:plasma membrane"/>
    <property type="evidence" value="ECO:0007669"/>
    <property type="project" value="UniProtKB-SubCell"/>
</dbReference>
<feature type="region of interest" description="Disordered" evidence="35">
    <location>
        <begin position="1"/>
        <end position="62"/>
    </location>
</feature>
<dbReference type="GO" id="GO:0043565">
    <property type="term" value="F:sequence-specific DNA binding"/>
    <property type="evidence" value="ECO:0007669"/>
    <property type="project" value="InterPro"/>
</dbReference>
<evidence type="ECO:0000256" key="3">
    <source>
        <dbReference type="ARBA" id="ARBA00004651"/>
    </source>
</evidence>
<organism evidence="39 40">
    <name type="scientific">Knipowitschia caucasica</name>
    <name type="common">Caucasian dwarf goby</name>
    <name type="synonym">Pomatoschistus caucasicus</name>
    <dbReference type="NCBI Taxonomy" id="637954"/>
    <lineage>
        <taxon>Eukaryota</taxon>
        <taxon>Metazoa</taxon>
        <taxon>Chordata</taxon>
        <taxon>Craniata</taxon>
        <taxon>Vertebrata</taxon>
        <taxon>Euteleostomi</taxon>
        <taxon>Actinopterygii</taxon>
        <taxon>Neopterygii</taxon>
        <taxon>Teleostei</taxon>
        <taxon>Neoteleostei</taxon>
        <taxon>Acanthomorphata</taxon>
        <taxon>Gobiaria</taxon>
        <taxon>Gobiiformes</taxon>
        <taxon>Gobioidei</taxon>
        <taxon>Gobiidae</taxon>
        <taxon>Gobiinae</taxon>
        <taxon>Knipowitschia</taxon>
    </lineage>
</organism>
<evidence type="ECO:0000256" key="34">
    <source>
        <dbReference type="RuleBase" id="RU003857"/>
    </source>
</evidence>
<evidence type="ECO:0000256" key="12">
    <source>
        <dbReference type="ARBA" id="ARBA00022826"/>
    </source>
</evidence>
<gene>
    <name evidence="39" type="ORF">KC01_LOCUS5633</name>
</gene>
<evidence type="ECO:0000256" key="7">
    <source>
        <dbReference type="ARBA" id="ARBA00022475"/>
    </source>
</evidence>
<evidence type="ECO:0000256" key="30">
    <source>
        <dbReference type="ARBA" id="ARBA00044691"/>
    </source>
</evidence>
<feature type="transmembrane region" description="Helical" evidence="36">
    <location>
        <begin position="318"/>
        <end position="340"/>
    </location>
</feature>
<evidence type="ECO:0000256" key="36">
    <source>
        <dbReference type="SAM" id="Phobius"/>
    </source>
</evidence>
<evidence type="ECO:0000313" key="39">
    <source>
        <dbReference type="EMBL" id="CAL1573805.1"/>
    </source>
</evidence>
<feature type="compositionally biased region" description="Low complexity" evidence="35">
    <location>
        <begin position="439"/>
        <end position="451"/>
    </location>
</feature>
<dbReference type="Pfam" id="PF00105">
    <property type="entry name" value="zf-C4"/>
    <property type="match status" value="1"/>
</dbReference>
<evidence type="ECO:0000256" key="19">
    <source>
        <dbReference type="ARBA" id="ARBA00023125"/>
    </source>
</evidence>
<evidence type="ECO:0000313" key="40">
    <source>
        <dbReference type="Proteomes" id="UP001497482"/>
    </source>
</evidence>
<feature type="domain" description="Nuclear receptor" evidence="37">
    <location>
        <begin position="633"/>
        <end position="708"/>
    </location>
</feature>
<dbReference type="PRINTS" id="PR00047">
    <property type="entry name" value="STROIDFINGER"/>
</dbReference>
<keyword evidence="10" id="KW-0479">Metal-binding</keyword>
<keyword evidence="40" id="KW-1185">Reference proteome</keyword>
<evidence type="ECO:0000256" key="6">
    <source>
        <dbReference type="ARBA" id="ARBA00022448"/>
    </source>
</evidence>
<keyword evidence="13" id="KW-0862">Zinc</keyword>
<feature type="compositionally biased region" description="Basic residues" evidence="35">
    <location>
        <begin position="383"/>
        <end position="398"/>
    </location>
</feature>
<evidence type="ECO:0000256" key="17">
    <source>
        <dbReference type="ARBA" id="ARBA00023015"/>
    </source>
</evidence>
<dbReference type="SUPFAM" id="SSF48508">
    <property type="entry name" value="Nuclear receptor ligand-binding domain"/>
    <property type="match status" value="1"/>
</dbReference>
<comment type="similarity">
    <text evidence="5 34">Belongs to the two pore domain potassium channel (TC 1.A.1.8) family.</text>
</comment>
<dbReference type="FunFam" id="1.10.287.70:FF:000106">
    <property type="entry name" value="Potassium channel subfamily K member 4"/>
    <property type="match status" value="1"/>
</dbReference>
<keyword evidence="21" id="KW-1015">Disulfide bond</keyword>
<dbReference type="PRINTS" id="PR01333">
    <property type="entry name" value="2POREKCHANEL"/>
</dbReference>
<reference evidence="39 40" key="1">
    <citation type="submission" date="2024-04" db="EMBL/GenBank/DDBJ databases">
        <authorList>
            <person name="Waldvogel A.-M."/>
            <person name="Schoenle A."/>
        </authorList>
    </citation>
    <scope>NUCLEOTIDE SEQUENCE [LARGE SCALE GENOMIC DNA]</scope>
</reference>
<feature type="compositionally biased region" description="Basic and acidic residues" evidence="35">
    <location>
        <begin position="35"/>
        <end position="44"/>
    </location>
</feature>
<keyword evidence="8" id="KW-0633">Potassium transport</keyword>
<dbReference type="SMART" id="SM00430">
    <property type="entry name" value="HOLI"/>
    <property type="match status" value="1"/>
</dbReference>
<evidence type="ECO:0000256" key="21">
    <source>
        <dbReference type="ARBA" id="ARBA00023157"/>
    </source>
</evidence>
<evidence type="ECO:0000256" key="15">
    <source>
        <dbReference type="ARBA" id="ARBA00022989"/>
    </source>
</evidence>
<dbReference type="InterPro" id="IPR035500">
    <property type="entry name" value="NHR-like_dom_sf"/>
</dbReference>
<dbReference type="CDD" id="cd07170">
    <property type="entry name" value="NR_DBD_ERR"/>
    <property type="match status" value="1"/>
</dbReference>
<name>A0AAV2JAX1_KNICA</name>
<evidence type="ECO:0000256" key="25">
    <source>
        <dbReference type="ARBA" id="ARBA00023242"/>
    </source>
</evidence>
<dbReference type="InterPro" id="IPR024178">
    <property type="entry name" value="Est_rcpt/est-rel_rcp"/>
</dbReference>
<evidence type="ECO:0000256" key="10">
    <source>
        <dbReference type="ARBA" id="ARBA00022723"/>
    </source>
</evidence>
<comment type="subunit">
    <text evidence="31">Homodimer; disulfide-linked. Forms heterodimers with other 2-pore domain K(+) channel subunits, such as KCNK2 and KCNK10.</text>
</comment>
<feature type="transmembrane region" description="Helical" evidence="36">
    <location>
        <begin position="172"/>
        <end position="191"/>
    </location>
</feature>
<keyword evidence="11" id="KW-0863">Zinc-finger</keyword>
<evidence type="ECO:0000256" key="26">
    <source>
        <dbReference type="ARBA" id="ARBA00023273"/>
    </source>
</evidence>
<dbReference type="Pfam" id="PF07885">
    <property type="entry name" value="Ion_trans_2"/>
    <property type="match status" value="2"/>
</dbReference>
<comment type="catalytic activity">
    <reaction evidence="29">
        <text>Rb(+)(in) = Rb(+)(out)</text>
        <dbReference type="Rhea" id="RHEA:78547"/>
        <dbReference type="ChEBI" id="CHEBI:49847"/>
    </reaction>
</comment>
<feature type="transmembrane region" description="Helical" evidence="36">
    <location>
        <begin position="285"/>
        <end position="303"/>
    </location>
</feature>
<dbReference type="SUPFAM" id="SSF81324">
    <property type="entry name" value="Voltage-gated potassium channels"/>
    <property type="match status" value="2"/>
</dbReference>
<keyword evidence="25" id="KW-0539">Nucleus</keyword>
<comment type="catalytic activity">
    <reaction evidence="30">
        <text>Cs(+)(in) = Cs(+)(out)</text>
        <dbReference type="Rhea" id="RHEA:78555"/>
        <dbReference type="ChEBI" id="CHEBI:49547"/>
    </reaction>
</comment>
<evidence type="ECO:0000256" key="1">
    <source>
        <dbReference type="ARBA" id="ARBA00004123"/>
    </source>
</evidence>
<keyword evidence="18 34" id="KW-0406">Ion transport</keyword>
<dbReference type="FunFam" id="3.30.50.10:FF:000008">
    <property type="entry name" value="estrogen-related receptor gamma isoform X1"/>
    <property type="match status" value="1"/>
</dbReference>
<feature type="region of interest" description="Disordered" evidence="35">
    <location>
        <begin position="546"/>
        <end position="588"/>
    </location>
</feature>
<evidence type="ECO:0000256" key="32">
    <source>
        <dbReference type="ARBA" id="ARBA00068468"/>
    </source>
</evidence>
<evidence type="ECO:0000256" key="28">
    <source>
        <dbReference type="ARBA" id="ARBA00034430"/>
    </source>
</evidence>
<dbReference type="AlphaFoldDB" id="A0AAV2JAX1"/>
<keyword evidence="14" id="KW-0630">Potassium</keyword>
<dbReference type="InterPro" id="IPR013088">
    <property type="entry name" value="Znf_NHR/GATA"/>
</dbReference>
<feature type="compositionally biased region" description="Low complexity" evidence="35">
    <location>
        <begin position="405"/>
        <end position="414"/>
    </location>
</feature>
<evidence type="ECO:0000256" key="35">
    <source>
        <dbReference type="SAM" id="MobiDB-lite"/>
    </source>
</evidence>
<dbReference type="InterPro" id="IPR027289">
    <property type="entry name" value="Oest-rel_rcp"/>
</dbReference>
<dbReference type="PANTHER" id="PTHR48092">
    <property type="entry name" value="KNIRPS-RELATED PROTEIN-RELATED"/>
    <property type="match status" value="1"/>
</dbReference>
<evidence type="ECO:0000256" key="14">
    <source>
        <dbReference type="ARBA" id="ARBA00022958"/>
    </source>
</evidence>
<keyword evidence="12" id="KW-0631">Potassium channel</keyword>
<accession>A0AAV2JAX1</accession>
<comment type="similarity">
    <text evidence="4">Belongs to the nuclear hormone receptor family. NR3 subfamily.</text>
</comment>
<evidence type="ECO:0000256" key="33">
    <source>
        <dbReference type="ARBA" id="ARBA00081382"/>
    </source>
</evidence>
<evidence type="ECO:0000256" key="5">
    <source>
        <dbReference type="ARBA" id="ARBA00006666"/>
    </source>
</evidence>
<dbReference type="GO" id="GO:0030424">
    <property type="term" value="C:axon"/>
    <property type="evidence" value="ECO:0007669"/>
    <property type="project" value="UniProtKB-SubCell"/>
</dbReference>
<keyword evidence="22" id="KW-0804">Transcription</keyword>
<evidence type="ECO:0000256" key="4">
    <source>
        <dbReference type="ARBA" id="ARBA00005413"/>
    </source>
</evidence>
<dbReference type="PRINTS" id="PR01499">
    <property type="entry name" value="TREKCHANNEL"/>
</dbReference>
<dbReference type="GO" id="GO:0005267">
    <property type="term" value="F:potassium channel activity"/>
    <property type="evidence" value="ECO:0007669"/>
    <property type="project" value="UniProtKB-KW"/>
</dbReference>
<dbReference type="Proteomes" id="UP001497482">
    <property type="component" value="Chromosome 11"/>
</dbReference>
<keyword evidence="19" id="KW-0238">DNA-binding</keyword>
<feature type="transmembrane region" description="Helical" evidence="36">
    <location>
        <begin position="248"/>
        <end position="273"/>
    </location>
</feature>
<comment type="catalytic activity">
    <reaction evidence="28">
        <text>K(+)(in) = K(+)(out)</text>
        <dbReference type="Rhea" id="RHEA:29463"/>
        <dbReference type="ChEBI" id="CHEBI:29103"/>
    </reaction>
</comment>
<dbReference type="InterPro" id="IPR000536">
    <property type="entry name" value="Nucl_hrmn_rcpt_lig-bd"/>
</dbReference>
<keyword evidence="27 34" id="KW-0407">Ion channel</keyword>
<dbReference type="PIRSF" id="PIRSF002527">
    <property type="entry name" value="ER-like_NR"/>
    <property type="match status" value="1"/>
</dbReference>
<dbReference type="PROSITE" id="PS00031">
    <property type="entry name" value="NUCLEAR_REC_DBD_1"/>
    <property type="match status" value="1"/>
</dbReference>
<comment type="subcellular location">
    <subcellularLocation>
        <location evidence="3">Cell membrane</location>
        <topology evidence="3">Multi-pass membrane protein</topology>
    </subcellularLocation>
    <subcellularLocation>
        <location evidence="2">Cell projection</location>
        <location evidence="2">Axon</location>
    </subcellularLocation>
    <subcellularLocation>
        <location evidence="1">Nucleus</location>
    </subcellularLocation>
</comment>
<feature type="compositionally biased region" description="Low complexity" evidence="35">
    <location>
        <begin position="569"/>
        <end position="578"/>
    </location>
</feature>
<dbReference type="InterPro" id="IPR003976">
    <property type="entry name" value="2pore_dom_K_chnl_TREK"/>
</dbReference>
<dbReference type="GO" id="GO:0009612">
    <property type="term" value="P:response to mechanical stimulus"/>
    <property type="evidence" value="ECO:0007669"/>
    <property type="project" value="UniProtKB-ARBA"/>
</dbReference>
<evidence type="ECO:0000256" key="24">
    <source>
        <dbReference type="ARBA" id="ARBA00023180"/>
    </source>
</evidence>
<dbReference type="PROSITE" id="PS51030">
    <property type="entry name" value="NUCLEAR_REC_DBD_2"/>
    <property type="match status" value="1"/>
</dbReference>
<keyword evidence="17" id="KW-0805">Transcription regulation</keyword>
<dbReference type="InterPro" id="IPR050200">
    <property type="entry name" value="Nuclear_hormone_rcpt_NR3"/>
</dbReference>
<evidence type="ECO:0000259" key="37">
    <source>
        <dbReference type="PROSITE" id="PS51030"/>
    </source>
</evidence>
<evidence type="ECO:0000256" key="2">
    <source>
        <dbReference type="ARBA" id="ARBA00004489"/>
    </source>
</evidence>
<dbReference type="Gene3D" id="1.10.565.10">
    <property type="entry name" value="Retinoid X Receptor"/>
    <property type="match status" value="1"/>
</dbReference>
<dbReference type="Pfam" id="PF00104">
    <property type="entry name" value="Hormone_recep"/>
    <property type="match status" value="1"/>
</dbReference>
<dbReference type="InterPro" id="IPR003280">
    <property type="entry name" value="2pore_dom_K_chnl"/>
</dbReference>
<dbReference type="InterPro" id="IPR001628">
    <property type="entry name" value="Znf_hrmn_rcpt"/>
</dbReference>
<keyword evidence="9 34" id="KW-0812">Transmembrane</keyword>
<keyword evidence="7" id="KW-1003">Cell membrane</keyword>
<feature type="compositionally biased region" description="Low complexity" evidence="35">
    <location>
        <begin position="422"/>
        <end position="431"/>
    </location>
</feature>
<dbReference type="PIRSF" id="PIRSF500939">
    <property type="entry name" value="ERR1-2-3"/>
    <property type="match status" value="1"/>
</dbReference>
<evidence type="ECO:0000256" key="31">
    <source>
        <dbReference type="ARBA" id="ARBA00063569"/>
    </source>
</evidence>
<dbReference type="GO" id="GO:0005634">
    <property type="term" value="C:nucleus"/>
    <property type="evidence" value="ECO:0007669"/>
    <property type="project" value="UniProtKB-SubCell"/>
</dbReference>
<feature type="domain" description="NR LBD" evidence="38">
    <location>
        <begin position="739"/>
        <end position="968"/>
    </location>
</feature>
<dbReference type="GO" id="GO:0042562">
    <property type="term" value="F:hormone binding"/>
    <property type="evidence" value="ECO:0007669"/>
    <property type="project" value="UniProtKB-ARBA"/>
</dbReference>
<dbReference type="InterPro" id="IPR013099">
    <property type="entry name" value="K_chnl_dom"/>
</dbReference>
<keyword evidence="23" id="KW-0675">Receptor</keyword>
<evidence type="ECO:0000256" key="18">
    <source>
        <dbReference type="ARBA" id="ARBA00023065"/>
    </source>
</evidence>
<evidence type="ECO:0000256" key="29">
    <source>
        <dbReference type="ARBA" id="ARBA00044657"/>
    </source>
</evidence>
<keyword evidence="15 36" id="KW-1133">Transmembrane helix</keyword>
<dbReference type="GO" id="GO:0008270">
    <property type="term" value="F:zinc ion binding"/>
    <property type="evidence" value="ECO:0007669"/>
    <property type="project" value="UniProtKB-KW"/>
</dbReference>
<evidence type="ECO:0000256" key="11">
    <source>
        <dbReference type="ARBA" id="ARBA00022771"/>
    </source>
</evidence>
<evidence type="ECO:0000256" key="22">
    <source>
        <dbReference type="ARBA" id="ARBA00023163"/>
    </source>
</evidence>
<keyword evidence="16" id="KW-0007">Acetylation</keyword>
<feature type="region of interest" description="Disordered" evidence="35">
    <location>
        <begin position="373"/>
        <end position="463"/>
    </location>
</feature>
<feature type="transmembrane region" description="Helical" evidence="36">
    <location>
        <begin position="91"/>
        <end position="112"/>
    </location>
</feature>
<dbReference type="PROSITE" id="PS51843">
    <property type="entry name" value="NR_LBD"/>
    <property type="match status" value="1"/>
</dbReference>
<feature type="region of interest" description="Disordered" evidence="35">
    <location>
        <begin position="713"/>
        <end position="742"/>
    </location>
</feature>
<keyword evidence="24" id="KW-0325">Glycoprotein</keyword>
<keyword evidence="6 34" id="KW-0813">Transport</keyword>
<sequence>MCSLPPRRSQDSIKMSPLSECEADAVPSGYGSKDSILKPEEKKKDWKRRRRGQLSNNSWEQNPIPCAEAGRVKEQRSFGLGGRTTMRCSTLLGILTGVLMYLVMGAVVFRALEAPREEGKHNQLQRVRRDFLLNFTCVEYEDLQEFIEEVVEAIGAGVQAGSNSSFVSQWDLASAFFFCGTIITTIGFGNISPKTYGGQLFCIFYALVGIPLFGFLLAGVGDHLGTGLRKAVLKIETIFLKFRVSATIVRIISAVLSILLGCLLFVAVPILVFQEVEGWSMLESAYFVVITLTTVGFGDYVAGDSGYAGSDHWYKPLVWFWILLGLAYFVSILAMIGNWIRVLSKKTRAEMEELRAHASDWTQNIQNMSVDFKIPGKIDDPFKRRRRKRHHGGRGHRSQGRDVSGTGDQNGNQEGQEESQSESESYTSSSGSDEDSESGSESGSQTTQTDQVPEEKPTKPPAELINLSQPLDYFGENLAFIDESSDAQSGKLHLDPYIDPAQPNGATLRCFCVHQCFSKIIAFDKKIFGQSCYQLPTTGIMSSRERRPDVYIKAEPSSPEGGGGGRISPGGASSDSSQSGGGGTRGDGAKRYSPLYTPALHCHFKDEGGDVAEEGSTGNGAGRCKYALSTLPKRLCLVCGDVASGYHYGVASCEACKAFFKRTIQGNIEYSCPASNECEITKRRRKACQACRFTKCLKVGMLKEGVRLDRVRGGRQKYKRRPDVENASYQNTPLPLSKESEKGSSNIIVSHLLVAEPEKLFAMPDPLQPDTAQRTLTTLCDLADRELVVIIGWAKHIPGFLSLSLADQMSVLQSVWLEVLVLGVAYRSLGCEDEVVFAEDFVLDEEMSRAAGLTELNAAISQLSRRFRALNLDREEFVMLKALALTNSDSVYIEDMEAVQKLRDLLHQALLELECQRRPDDPQRAGRLLLTLPLLRQTAGRALTTFYSIKTRGGIPMHKLFLEMLEAMMDSP</sequence>
<dbReference type="CDD" id="cd06946">
    <property type="entry name" value="NR_LBD_ERR"/>
    <property type="match status" value="1"/>
</dbReference>
<evidence type="ECO:0000256" key="16">
    <source>
        <dbReference type="ARBA" id="ARBA00022990"/>
    </source>
</evidence>
<evidence type="ECO:0000259" key="38">
    <source>
        <dbReference type="PROSITE" id="PS51843"/>
    </source>
</evidence>
<dbReference type="FunFam" id="1.10.565.10:FF:000009">
    <property type="entry name" value="estrogen-related receptor gamma isoform X1"/>
    <property type="match status" value="1"/>
</dbReference>
<dbReference type="GO" id="GO:0003707">
    <property type="term" value="F:nuclear steroid receptor activity"/>
    <property type="evidence" value="ECO:0007669"/>
    <property type="project" value="InterPro"/>
</dbReference>
<dbReference type="Gene3D" id="1.10.287.70">
    <property type="match status" value="1"/>
</dbReference>
<dbReference type="SMART" id="SM00399">
    <property type="entry name" value="ZnF_C4"/>
    <property type="match status" value="1"/>
</dbReference>